<dbReference type="GO" id="GO:0005524">
    <property type="term" value="F:ATP binding"/>
    <property type="evidence" value="ECO:0007669"/>
    <property type="project" value="UniProtKB-KW"/>
</dbReference>
<dbReference type="SUPFAM" id="SSF56112">
    <property type="entry name" value="Protein kinase-like (PK-like)"/>
    <property type="match status" value="1"/>
</dbReference>
<keyword evidence="4 8" id="KW-0418">Kinase</keyword>
<evidence type="ECO:0000313" key="9">
    <source>
        <dbReference type="Proteomes" id="UP000070089"/>
    </source>
</evidence>
<evidence type="ECO:0000256" key="4">
    <source>
        <dbReference type="ARBA" id="ARBA00022777"/>
    </source>
</evidence>
<gene>
    <name evidence="8" type="ORF">QR46_1719</name>
</gene>
<dbReference type="PROSITE" id="PS50011">
    <property type="entry name" value="PROTEIN_KINASE_DOM"/>
    <property type="match status" value="1"/>
</dbReference>
<evidence type="ECO:0000256" key="1">
    <source>
        <dbReference type="ARBA" id="ARBA00012513"/>
    </source>
</evidence>
<dbReference type="EC" id="2.7.11.1" evidence="1"/>
<evidence type="ECO:0000256" key="3">
    <source>
        <dbReference type="ARBA" id="ARBA00022741"/>
    </source>
</evidence>
<dbReference type="EMBL" id="JXTI01000038">
    <property type="protein sequence ID" value="KWX14274.1"/>
    <property type="molecule type" value="Genomic_DNA"/>
</dbReference>
<evidence type="ECO:0000256" key="6">
    <source>
        <dbReference type="SAM" id="Coils"/>
    </source>
</evidence>
<evidence type="ECO:0000313" key="8">
    <source>
        <dbReference type="EMBL" id="KWX14274.1"/>
    </source>
</evidence>
<dbReference type="InterPro" id="IPR000719">
    <property type="entry name" value="Prot_kinase_dom"/>
</dbReference>
<dbReference type="AlphaFoldDB" id="A0A132NW28"/>
<keyword evidence="3" id="KW-0547">Nucleotide-binding</keyword>
<evidence type="ECO:0000259" key="7">
    <source>
        <dbReference type="PROSITE" id="PS50011"/>
    </source>
</evidence>
<feature type="domain" description="Protein kinase" evidence="7">
    <location>
        <begin position="21"/>
        <end position="285"/>
    </location>
</feature>
<dbReference type="PANTHER" id="PTHR43671:SF13">
    <property type="entry name" value="SERINE_THREONINE-PROTEIN KINASE NEK2"/>
    <property type="match status" value="1"/>
</dbReference>
<protein>
    <recommendedName>
        <fullName evidence="1">non-specific serine/threonine protein kinase</fullName>
        <ecNumber evidence="1">2.7.11.1</ecNumber>
    </recommendedName>
</protein>
<accession>A0A132NW28</accession>
<dbReference type="Gene3D" id="1.25.40.20">
    <property type="entry name" value="Ankyrin repeat-containing domain"/>
    <property type="match status" value="1"/>
</dbReference>
<dbReference type="GO" id="GO:0004674">
    <property type="term" value="F:protein serine/threonine kinase activity"/>
    <property type="evidence" value="ECO:0007669"/>
    <property type="project" value="UniProtKB-KW"/>
</dbReference>
<dbReference type="Pfam" id="PF12796">
    <property type="entry name" value="Ank_2"/>
    <property type="match status" value="1"/>
</dbReference>
<dbReference type="InterPro" id="IPR011009">
    <property type="entry name" value="Kinase-like_dom_sf"/>
</dbReference>
<evidence type="ECO:0000256" key="5">
    <source>
        <dbReference type="ARBA" id="ARBA00022840"/>
    </source>
</evidence>
<reference evidence="8 9" key="1">
    <citation type="journal article" date="2015" name="Mol. Biochem. Parasitol.">
        <title>Identification of polymorphic genes for use in assemblage B genotyping assays through comparative genomics of multiple assemblage B Giardia duodenalis isolates.</title>
        <authorList>
            <person name="Wielinga C."/>
            <person name="Thompson R.C."/>
            <person name="Monis P."/>
            <person name="Ryan U."/>
        </authorList>
    </citation>
    <scope>NUCLEOTIDE SEQUENCE [LARGE SCALE GENOMIC DNA]</scope>
    <source>
        <strain evidence="8 9">BAH15c1</strain>
    </source>
</reference>
<keyword evidence="2" id="KW-0808">Transferase</keyword>
<dbReference type="OrthoDB" id="10261027at2759"/>
<dbReference type="SMART" id="SM00248">
    <property type="entry name" value="ANK"/>
    <property type="match status" value="3"/>
</dbReference>
<dbReference type="InterPro" id="IPR002110">
    <property type="entry name" value="Ankyrin_rpt"/>
</dbReference>
<sequence>MLKYSVKMRHSPKNEPLAHVYTTVRVLWRDHRGTISVVARTSTRMEFLCQEILYTRFSPRERRAIEADVSSIMDLAHPHIASIVDFLDDKDRETYYIISETGGFTTAADLIAFSRSNNSFIPEETIWCIAAHVLTGLSYCHLPCKPDPDSPPAIVHRNIRPSSIIVVGEREYKLALFGVCHFRENVVASQGTISLYMAPEVIFHNAYSEKSDVWELGVVLYELCAKQRPFSGYDRQQIKDAVMNACVQSLPIYYSSELEKFICSMLEPDPSVRSSVSTLLGHPKLTSGIQGYDTTAKGYSVEQMHRLLEMRTRELQLLKQSEAHLRTMLAQRSSEPSTSSAAYINSYGNNEVATPTRLSIVHQPVRGTPVTRKANKHQRLSQDVLMTKFTELNQSVAEKSRELELLQKENVQLTDLISSQSQRYEDRLYEMQRSVTDLLMSFQCGDSSEGKTILMGAAESGFSYVVEQFIAQQKRKQDLQGRTALMYAVLGGSIKCVRLLVKEEARMIDSQGKTALAYAIANKDIELIKVLRDAEWNVVICGNTSARDLALATQQEAIISLFPEDIFTNNALIKPHVMGVVSTNQDHGHNSSNLMGEMYIGSKDLNPLSSQDDIHPIEPIANSGLDKVLDDNSRYLANLIKTTKDTADENSQQSQGDSYSYDYSYSSVVSFSQEEFLSGDPNAPP</sequence>
<dbReference type="InterPro" id="IPR036770">
    <property type="entry name" value="Ankyrin_rpt-contain_sf"/>
</dbReference>
<dbReference type="Gene3D" id="1.10.510.10">
    <property type="entry name" value="Transferase(Phosphotransferase) domain 1"/>
    <property type="match status" value="1"/>
</dbReference>
<dbReference type="SUPFAM" id="SSF48403">
    <property type="entry name" value="Ankyrin repeat"/>
    <property type="match status" value="1"/>
</dbReference>
<dbReference type="Gene3D" id="3.30.200.20">
    <property type="entry name" value="Phosphorylase Kinase, domain 1"/>
    <property type="match status" value="1"/>
</dbReference>
<dbReference type="Pfam" id="PF00069">
    <property type="entry name" value="Pkinase"/>
    <property type="match status" value="1"/>
</dbReference>
<dbReference type="PANTHER" id="PTHR43671">
    <property type="entry name" value="SERINE/THREONINE-PROTEIN KINASE NEK"/>
    <property type="match status" value="1"/>
</dbReference>
<evidence type="ECO:0000256" key="2">
    <source>
        <dbReference type="ARBA" id="ARBA00022679"/>
    </source>
</evidence>
<feature type="coiled-coil region" evidence="6">
    <location>
        <begin position="389"/>
        <end position="423"/>
    </location>
</feature>
<dbReference type="InterPro" id="IPR050660">
    <property type="entry name" value="NEK_Ser/Thr_kinase"/>
</dbReference>
<organism evidence="8 9">
    <name type="scientific">Giardia duodenalis assemblage B</name>
    <dbReference type="NCBI Taxonomy" id="1394984"/>
    <lineage>
        <taxon>Eukaryota</taxon>
        <taxon>Metamonada</taxon>
        <taxon>Diplomonadida</taxon>
        <taxon>Hexamitidae</taxon>
        <taxon>Giardiinae</taxon>
        <taxon>Giardia</taxon>
    </lineage>
</organism>
<comment type="caution">
    <text evidence="8">The sequence shown here is derived from an EMBL/GenBank/DDBJ whole genome shotgun (WGS) entry which is preliminary data.</text>
</comment>
<proteinExistence type="predicted"/>
<keyword evidence="5" id="KW-0067">ATP-binding</keyword>
<keyword evidence="8" id="KW-0723">Serine/threonine-protein kinase</keyword>
<name>A0A132NW28_GIAIN</name>
<keyword evidence="6" id="KW-0175">Coiled coil</keyword>
<dbReference type="Proteomes" id="UP000070089">
    <property type="component" value="Unassembled WGS sequence"/>
</dbReference>
<dbReference type="VEuPathDB" id="GiardiaDB:QR46_1719"/>